<dbReference type="Proteomes" id="UP001328107">
    <property type="component" value="Unassembled WGS sequence"/>
</dbReference>
<dbReference type="InterPro" id="IPR029058">
    <property type="entry name" value="AB_hydrolase_fold"/>
</dbReference>
<feature type="non-terminal residue" evidence="1">
    <location>
        <position position="1"/>
    </location>
</feature>
<name>A0AAN5CT32_9BILA</name>
<dbReference type="EMBL" id="BTRK01000004">
    <property type="protein sequence ID" value="GMR50104.1"/>
    <property type="molecule type" value="Genomic_DNA"/>
</dbReference>
<keyword evidence="2" id="KW-1185">Reference proteome</keyword>
<comment type="caution">
    <text evidence="1">The sequence shown here is derived from an EMBL/GenBank/DDBJ whole genome shotgun (WGS) entry which is preliminary data.</text>
</comment>
<sequence>TVGTTVGYMMLSARPEYNVKIKALFQLAPTGTAGFAVGPIGTLFSAYSYVKSLFYVYRRVYGAH</sequence>
<gene>
    <name evidence="1" type="ORF">PMAYCL1PPCAC_20299</name>
</gene>
<reference evidence="2" key="1">
    <citation type="submission" date="2022-10" db="EMBL/GenBank/DDBJ databases">
        <title>Genome assembly of Pristionchus species.</title>
        <authorList>
            <person name="Yoshida K."/>
            <person name="Sommer R.J."/>
        </authorList>
    </citation>
    <scope>NUCLEOTIDE SEQUENCE [LARGE SCALE GENOMIC DNA]</scope>
    <source>
        <strain evidence="2">RS5460</strain>
    </source>
</reference>
<dbReference type="AlphaFoldDB" id="A0AAN5CT32"/>
<evidence type="ECO:0000313" key="1">
    <source>
        <dbReference type="EMBL" id="GMR50104.1"/>
    </source>
</evidence>
<organism evidence="1 2">
    <name type="scientific">Pristionchus mayeri</name>
    <dbReference type="NCBI Taxonomy" id="1317129"/>
    <lineage>
        <taxon>Eukaryota</taxon>
        <taxon>Metazoa</taxon>
        <taxon>Ecdysozoa</taxon>
        <taxon>Nematoda</taxon>
        <taxon>Chromadorea</taxon>
        <taxon>Rhabditida</taxon>
        <taxon>Rhabditina</taxon>
        <taxon>Diplogasteromorpha</taxon>
        <taxon>Diplogasteroidea</taxon>
        <taxon>Neodiplogasteridae</taxon>
        <taxon>Pristionchus</taxon>
    </lineage>
</organism>
<proteinExistence type="predicted"/>
<dbReference type="Gene3D" id="3.40.50.1820">
    <property type="entry name" value="alpha/beta hydrolase"/>
    <property type="match status" value="1"/>
</dbReference>
<evidence type="ECO:0000313" key="2">
    <source>
        <dbReference type="Proteomes" id="UP001328107"/>
    </source>
</evidence>
<accession>A0AAN5CT32</accession>
<feature type="non-terminal residue" evidence="1">
    <location>
        <position position="64"/>
    </location>
</feature>
<protein>
    <submittedName>
        <fullName evidence="1">Uncharacterized protein</fullName>
    </submittedName>
</protein>